<gene>
    <name evidence="3" type="ORF">Q5H93_05060</name>
</gene>
<proteinExistence type="predicted"/>
<evidence type="ECO:0000259" key="2">
    <source>
        <dbReference type="Pfam" id="PF12969"/>
    </source>
</evidence>
<dbReference type="EMBL" id="JAUQSY010000003">
    <property type="protein sequence ID" value="MDO7874093.1"/>
    <property type="molecule type" value="Genomic_DNA"/>
</dbReference>
<organism evidence="3 4">
    <name type="scientific">Hymenobacter aranciens</name>
    <dbReference type="NCBI Taxonomy" id="3063996"/>
    <lineage>
        <taxon>Bacteria</taxon>
        <taxon>Pseudomonadati</taxon>
        <taxon>Bacteroidota</taxon>
        <taxon>Cytophagia</taxon>
        <taxon>Cytophagales</taxon>
        <taxon>Hymenobacteraceae</taxon>
        <taxon>Hymenobacter</taxon>
    </lineage>
</organism>
<sequence>MPCLRFFQTALWVLFSFFLAHPTQAQPDPITFGQLEPQYLTAAPFAADTAAAAVILCNYGKSSIVREDAQKVQLRFDRITRIKILKKAGFDWAKVEVLLRHGMPGQTEQVTELRGLTYNLVAGKVTQDKLVASSAFLEKVTDQYSLYKFALPNVREGSVIEFSYSLLSDYVIRFRGWQFQTSIPTRWSEYRAVIPHRFNYKMFVQRTQPLAIEERADEQGLLPRYRWAMQNVPALRREPYMTTTADYVDELSFELADHARNGITDTWEHIDALLLRHEEFGHELGQTAFLKTDVARLPAATPTNAHQRLAAVRTLITSAVRCNDQPGLLVSEPLRRSYQETHQGNAATVNLLLVAALRAAGFVANPLLLSTRSHGRVQLGTPQLSQFNYVVAHVQLPDGEEVLLDATNPQLPYDLLPNECLNQQGRLLGERAGTSRWVAVKPRHRHVQLRRVQLRLAPDGAYSGETHDELAGYAGAEAREFLVQGGEQKFVKNLNRYRPTMTVSNAVIANRDSAQLPLSVDYRFGLEAESDRPLDVIYLSPLRDFGPGRNPFLAESRLYPVDFGTGQEETLLVTLTLPPGYTLVAVPKSKAVDLPDNGGRFACSVTATGNTLQLSSRLTLRKPVYAAAEYAQLRELHQQMLEKQAEKLKIRKQR</sequence>
<protein>
    <submittedName>
        <fullName evidence="3">DUF3857 domain-containing protein</fullName>
    </submittedName>
</protein>
<evidence type="ECO:0000313" key="3">
    <source>
        <dbReference type="EMBL" id="MDO7874093.1"/>
    </source>
</evidence>
<keyword evidence="4" id="KW-1185">Reference proteome</keyword>
<dbReference type="Gene3D" id="3.10.620.30">
    <property type="match status" value="1"/>
</dbReference>
<dbReference type="Pfam" id="PF12969">
    <property type="entry name" value="DUF3857"/>
    <property type="match status" value="1"/>
</dbReference>
<reference evidence="3" key="1">
    <citation type="submission" date="2023-07" db="EMBL/GenBank/DDBJ databases">
        <authorList>
            <person name="Kim M.K."/>
        </authorList>
    </citation>
    <scope>NUCLEOTIDE SEQUENCE</scope>
    <source>
        <strain evidence="3">ASUV-10-1</strain>
    </source>
</reference>
<dbReference type="InterPro" id="IPR024618">
    <property type="entry name" value="DUF3857"/>
</dbReference>
<keyword evidence="1" id="KW-0732">Signal</keyword>
<feature type="domain" description="DUF3857" evidence="2">
    <location>
        <begin position="148"/>
        <end position="235"/>
    </location>
</feature>
<feature type="chain" id="PRO_5047021216" evidence="1">
    <location>
        <begin position="26"/>
        <end position="654"/>
    </location>
</feature>
<dbReference type="Gene3D" id="2.60.40.3140">
    <property type="match status" value="1"/>
</dbReference>
<accession>A0ABT9BC13</accession>
<dbReference type="Gene3D" id="2.60.120.1130">
    <property type="match status" value="1"/>
</dbReference>
<comment type="caution">
    <text evidence="3">The sequence shown here is derived from an EMBL/GenBank/DDBJ whole genome shotgun (WGS) entry which is preliminary data.</text>
</comment>
<name>A0ABT9BC13_9BACT</name>
<evidence type="ECO:0000256" key="1">
    <source>
        <dbReference type="SAM" id="SignalP"/>
    </source>
</evidence>
<dbReference type="Proteomes" id="UP001176429">
    <property type="component" value="Unassembled WGS sequence"/>
</dbReference>
<feature type="signal peptide" evidence="1">
    <location>
        <begin position="1"/>
        <end position="25"/>
    </location>
</feature>
<evidence type="ECO:0000313" key="4">
    <source>
        <dbReference type="Proteomes" id="UP001176429"/>
    </source>
</evidence>
<dbReference type="RefSeq" id="WP_305005410.1">
    <property type="nucleotide sequence ID" value="NZ_JAUQSY010000003.1"/>
</dbReference>